<dbReference type="EMBL" id="FNVO01000003">
    <property type="protein sequence ID" value="SEG07643.1"/>
    <property type="molecule type" value="Genomic_DNA"/>
</dbReference>
<name>A0A1H5X7M8_9ACTN</name>
<reference evidence="6" key="1">
    <citation type="submission" date="2016-10" db="EMBL/GenBank/DDBJ databases">
        <authorList>
            <person name="Varghese N."/>
            <person name="Submissions S."/>
        </authorList>
    </citation>
    <scope>NUCLEOTIDE SEQUENCE [LARGE SCALE GENOMIC DNA]</scope>
    <source>
        <strain evidence="6">DSM 43163</strain>
    </source>
</reference>
<dbReference type="PANTHER" id="PTHR30024">
    <property type="entry name" value="ALIPHATIC SULFONATES-BINDING PROTEIN-RELATED"/>
    <property type="match status" value="1"/>
</dbReference>
<dbReference type="InterPro" id="IPR015168">
    <property type="entry name" value="SsuA/THI5"/>
</dbReference>
<keyword evidence="6" id="KW-1185">Reference proteome</keyword>
<evidence type="ECO:0000259" key="4">
    <source>
        <dbReference type="SMART" id="SM00062"/>
    </source>
</evidence>
<dbReference type="SUPFAM" id="SSF53850">
    <property type="entry name" value="Periplasmic binding protein-like II"/>
    <property type="match status" value="1"/>
</dbReference>
<dbReference type="GO" id="GO:0042597">
    <property type="term" value="C:periplasmic space"/>
    <property type="evidence" value="ECO:0007669"/>
    <property type="project" value="UniProtKB-SubCell"/>
</dbReference>
<evidence type="ECO:0000256" key="3">
    <source>
        <dbReference type="ARBA" id="ARBA00022729"/>
    </source>
</evidence>
<sequence length="328" mass="34328">MRQSGRRMAILGGLLLVGSLTVGCGGSDETSGGGNGLEKKTLTVAALPLVDGAALHIGIKQKLFEAEGLKVQVKPVQQSIQALPALAKGEVDVIAGANYVTFLQAHEKGTLKLSILSEGAALTPNMMNVLVMPKSPIKSAKDLEGKKVAVNIPNNIQSLTLNAILKANNVDAAKVQYLQVPFPQMATALQKGDVDAVHIVEPFLSDTQKKLGARVVVNGGGEPVTQTPISGYVSTQDFVAKNPKTAAAFQRAMLKAQAAAAGDRKKVEEVLPGYAHIEPEVASVITMPDFPTSNNTTRLQRIVDLMVSAGLLKAKPDLGAVVFQGGKA</sequence>
<dbReference type="InterPro" id="IPR001638">
    <property type="entry name" value="Solute-binding_3/MltF_N"/>
</dbReference>
<dbReference type="Pfam" id="PF09084">
    <property type="entry name" value="NMT1"/>
    <property type="match status" value="1"/>
</dbReference>
<evidence type="ECO:0000313" key="6">
    <source>
        <dbReference type="Proteomes" id="UP000236723"/>
    </source>
</evidence>
<dbReference type="OrthoDB" id="8892982at2"/>
<comment type="similarity">
    <text evidence="2">Belongs to the bacterial solute-binding protein SsuA/TauA family.</text>
</comment>
<organism evidence="5 6">
    <name type="scientific">Thermomonospora echinospora</name>
    <dbReference type="NCBI Taxonomy" id="1992"/>
    <lineage>
        <taxon>Bacteria</taxon>
        <taxon>Bacillati</taxon>
        <taxon>Actinomycetota</taxon>
        <taxon>Actinomycetes</taxon>
        <taxon>Streptosporangiales</taxon>
        <taxon>Thermomonosporaceae</taxon>
        <taxon>Thermomonospora</taxon>
    </lineage>
</organism>
<evidence type="ECO:0000313" key="5">
    <source>
        <dbReference type="EMBL" id="SEG07643.1"/>
    </source>
</evidence>
<feature type="domain" description="Solute-binding protein family 3/N-terminal" evidence="4">
    <location>
        <begin position="54"/>
        <end position="271"/>
    </location>
</feature>
<dbReference type="PANTHER" id="PTHR30024:SF47">
    <property type="entry name" value="TAURINE-BINDING PERIPLASMIC PROTEIN"/>
    <property type="match status" value="1"/>
</dbReference>
<dbReference type="PROSITE" id="PS51257">
    <property type="entry name" value="PROKAR_LIPOPROTEIN"/>
    <property type="match status" value="1"/>
</dbReference>
<accession>A0A1H5X7M8</accession>
<comment type="subcellular location">
    <subcellularLocation>
        <location evidence="1">Periplasm</location>
    </subcellularLocation>
</comment>
<dbReference type="AlphaFoldDB" id="A0A1H5X7M8"/>
<gene>
    <name evidence="5" type="ORF">SAMN04489712_103121</name>
</gene>
<evidence type="ECO:0000256" key="2">
    <source>
        <dbReference type="ARBA" id="ARBA00010742"/>
    </source>
</evidence>
<protein>
    <submittedName>
        <fullName evidence="5">NitT/TauT family transport system substrate-binding protein</fullName>
    </submittedName>
</protein>
<proteinExistence type="inferred from homology"/>
<dbReference type="Proteomes" id="UP000236723">
    <property type="component" value="Unassembled WGS sequence"/>
</dbReference>
<dbReference type="RefSeq" id="WP_160146927.1">
    <property type="nucleotide sequence ID" value="NZ_FNVO01000003.1"/>
</dbReference>
<dbReference type="SMART" id="SM00062">
    <property type="entry name" value="PBPb"/>
    <property type="match status" value="1"/>
</dbReference>
<dbReference type="Gene3D" id="3.40.190.10">
    <property type="entry name" value="Periplasmic binding protein-like II"/>
    <property type="match status" value="2"/>
</dbReference>
<evidence type="ECO:0000256" key="1">
    <source>
        <dbReference type="ARBA" id="ARBA00004418"/>
    </source>
</evidence>
<keyword evidence="3" id="KW-0732">Signal</keyword>